<gene>
    <name evidence="2" type="ORF">AMS68_006821</name>
</gene>
<feature type="region of interest" description="Disordered" evidence="1">
    <location>
        <begin position="126"/>
        <end position="185"/>
    </location>
</feature>
<feature type="region of interest" description="Disordered" evidence="1">
    <location>
        <begin position="580"/>
        <end position="658"/>
    </location>
</feature>
<accession>A0A6H0Y2R9</accession>
<proteinExistence type="predicted"/>
<feature type="compositionally biased region" description="Basic and acidic residues" evidence="1">
    <location>
        <begin position="304"/>
        <end position="318"/>
    </location>
</feature>
<feature type="compositionally biased region" description="Pro residues" evidence="1">
    <location>
        <begin position="31"/>
        <end position="42"/>
    </location>
</feature>
<protein>
    <submittedName>
        <fullName evidence="2">Uncharacterized protein</fullName>
    </submittedName>
</protein>
<keyword evidence="3" id="KW-1185">Reference proteome</keyword>
<dbReference type="Proteomes" id="UP000503462">
    <property type="component" value="Chromosome 4"/>
</dbReference>
<feature type="compositionally biased region" description="Polar residues" evidence="1">
    <location>
        <begin position="126"/>
        <end position="150"/>
    </location>
</feature>
<feature type="region of interest" description="Disordered" evidence="1">
    <location>
        <begin position="245"/>
        <end position="351"/>
    </location>
</feature>
<feature type="compositionally biased region" description="Basic and acidic residues" evidence="1">
    <location>
        <begin position="339"/>
        <end position="348"/>
    </location>
</feature>
<name>A0A6H0Y2R9_9PEZI</name>
<feature type="compositionally biased region" description="Basic and acidic residues" evidence="1">
    <location>
        <begin position="15"/>
        <end position="27"/>
    </location>
</feature>
<dbReference type="OrthoDB" id="5430532at2759"/>
<sequence>MPKFSIDIPRLMSTKKVERPSKDRRLMLVDSPPPTPKSVRPPLPIDVEAALRAVCTQIFNDSTNAPLPGVDHDLITSFWRHADAAADAVPYRQPETQAKSISTEPPNVLKQDVSSPAVLRVDRVMASTTEPTHWRSRSSTSGQLTATLPRNMQRRRPLPGGRGDSIDTTYSGAQSDATDDHNGSTALTSAVITPLKGSKRTSAHGLPALPDLDPTVFNKAKQWQSPDAPAWPKLRSPAFTTFQSTTLTNHNTPTEPPMNSTSSPQPPPQRPYHQAHSPATESTTVPASEGQSAQSERAAMVEAQTERSGRTTFRDRAASRARSLSRGLREYLRPSSRRAQHEENEPTHEPAQGWVQNATNRIKDLTRPGTSDRNINMNLSKRGRRLSRESFTFRRRTSVDQHGNYSHADVLGPPQRTLHSAVKHTRASQSIEALVATGTIDLNRELPPLPAIGTWEGDGPGDHVEAEPTSLVSPIVLAKGLETTKTVVLEMRPPLDGPSSPCLIMSATAFPGDFEYYEPLDTQSPISESSIKEFRTNTALSRRSIHSVAISTFEGEDDDDDIALESPKVAKLLNRLSEPDVRPQLVHNRRPSGSSKATSRASSRRISREAAEHIREMPAMPRAIPADVPPKPQPDEDSPASDEYNTAPERHSVGSTTTQTVILLPSKTKSRWWKAGKGNRKSDWMANVEHNRSCSGTILIDDCASSPVIRYS</sequence>
<feature type="compositionally biased region" description="Basic and acidic residues" evidence="1">
    <location>
        <begin position="606"/>
        <end position="616"/>
    </location>
</feature>
<feature type="compositionally biased region" description="Polar residues" evidence="1">
    <location>
        <begin position="166"/>
        <end position="176"/>
    </location>
</feature>
<evidence type="ECO:0000256" key="1">
    <source>
        <dbReference type="SAM" id="MobiDB-lite"/>
    </source>
</evidence>
<feature type="region of interest" description="Disordered" evidence="1">
    <location>
        <begin position="1"/>
        <end position="42"/>
    </location>
</feature>
<feature type="compositionally biased region" description="Low complexity" evidence="1">
    <location>
        <begin position="592"/>
        <end position="601"/>
    </location>
</feature>
<evidence type="ECO:0000313" key="2">
    <source>
        <dbReference type="EMBL" id="QIX01304.1"/>
    </source>
</evidence>
<dbReference type="EMBL" id="CP051142">
    <property type="protein sequence ID" value="QIX01304.1"/>
    <property type="molecule type" value="Genomic_DNA"/>
</dbReference>
<feature type="compositionally biased region" description="Polar residues" evidence="1">
    <location>
        <begin position="277"/>
        <end position="295"/>
    </location>
</feature>
<dbReference type="AlphaFoldDB" id="A0A6H0Y2R9"/>
<evidence type="ECO:0000313" key="3">
    <source>
        <dbReference type="Proteomes" id="UP000503462"/>
    </source>
</evidence>
<organism evidence="2 3">
    <name type="scientific">Peltaster fructicola</name>
    <dbReference type="NCBI Taxonomy" id="286661"/>
    <lineage>
        <taxon>Eukaryota</taxon>
        <taxon>Fungi</taxon>
        <taxon>Dikarya</taxon>
        <taxon>Ascomycota</taxon>
        <taxon>Pezizomycotina</taxon>
        <taxon>Dothideomycetes</taxon>
        <taxon>Dothideomycetes incertae sedis</taxon>
        <taxon>Peltaster</taxon>
    </lineage>
</organism>
<reference evidence="2 3" key="1">
    <citation type="journal article" date="2016" name="Sci. Rep.">
        <title>Peltaster fructicola genome reveals evolution from an invasive phytopathogen to an ectophytic parasite.</title>
        <authorList>
            <person name="Xu C."/>
            <person name="Chen H."/>
            <person name="Gleason M.L."/>
            <person name="Xu J.R."/>
            <person name="Liu H."/>
            <person name="Zhang R."/>
            <person name="Sun G."/>
        </authorList>
    </citation>
    <scope>NUCLEOTIDE SEQUENCE [LARGE SCALE GENOMIC DNA]</scope>
    <source>
        <strain evidence="2 3">LNHT1506</strain>
    </source>
</reference>